<evidence type="ECO:0000313" key="2">
    <source>
        <dbReference type="Proteomes" id="UP001348817"/>
    </source>
</evidence>
<protein>
    <recommendedName>
        <fullName evidence="3">DUF1835 domain-containing protein</fullName>
    </recommendedName>
</protein>
<reference evidence="1 2" key="1">
    <citation type="submission" date="2021-12" db="EMBL/GenBank/DDBJ databases">
        <title>Genome sequencing of bacteria with rrn-lacking chromosome and rrn-plasmid.</title>
        <authorList>
            <person name="Anda M."/>
            <person name="Iwasaki W."/>
        </authorList>
    </citation>
    <scope>NUCLEOTIDE SEQUENCE [LARGE SCALE GENOMIC DNA]</scope>
    <source>
        <strain evidence="1 2">DSM 100852</strain>
        <plasmid evidence="1 2">pFA4</plasmid>
    </source>
</reference>
<accession>A0AAU9DDC3</accession>
<sequence>MNGDSSAILLKSQSISGDVVVWREMLAEGRVCPEVGSTDFWNIRFDEFSRRFNVDEAAYRKGVISQFAEAQHFPEYDEVVLWFEYDLFCQINLIASLSWLWRQGIFEYSQVYLICVGKFPGKQKLFGLGELPATTYPGLYRDRQKVTEETCFDADRAWQAYAGTDPRVLESEAITEHKGLPYLSEAIKAHLKRFPDSQTGLNVIEQSLLSIIENGYDTPQKAVGAILRSQGVYGFGDTQYETYIKELAPLLDKGPVLRLNELGRNALLGQANVSSEIGLENRYLGGALAGSYRWDNDKNRLIIAQN</sequence>
<keyword evidence="1" id="KW-0614">Plasmid</keyword>
<proteinExistence type="predicted"/>
<dbReference type="KEGG" id="fax:FUAX_49010"/>
<evidence type="ECO:0008006" key="3">
    <source>
        <dbReference type="Google" id="ProtNLM"/>
    </source>
</evidence>
<dbReference type="Proteomes" id="UP001348817">
    <property type="component" value="Plasmid pFA4"/>
</dbReference>
<geneLocation type="plasmid" evidence="1 2">
    <name>pFA4</name>
</geneLocation>
<organism evidence="1 2">
    <name type="scientific">Fulvitalea axinellae</name>
    <dbReference type="NCBI Taxonomy" id="1182444"/>
    <lineage>
        <taxon>Bacteria</taxon>
        <taxon>Pseudomonadati</taxon>
        <taxon>Bacteroidota</taxon>
        <taxon>Cytophagia</taxon>
        <taxon>Cytophagales</taxon>
        <taxon>Persicobacteraceae</taxon>
        <taxon>Fulvitalea</taxon>
    </lineage>
</organism>
<keyword evidence="2" id="KW-1185">Reference proteome</keyword>
<name>A0AAU9DDC3_9BACT</name>
<dbReference type="EMBL" id="AP025318">
    <property type="protein sequence ID" value="BDD12469.1"/>
    <property type="molecule type" value="Genomic_DNA"/>
</dbReference>
<gene>
    <name evidence="1" type="ORF">FUAX_49010</name>
</gene>
<evidence type="ECO:0000313" key="1">
    <source>
        <dbReference type="EMBL" id="BDD12469.1"/>
    </source>
</evidence>
<dbReference type="AlphaFoldDB" id="A0AAU9DDC3"/>